<evidence type="ECO:0000256" key="1">
    <source>
        <dbReference type="ARBA" id="ARBA00004141"/>
    </source>
</evidence>
<accession>A0A8J5EA09</accession>
<evidence type="ECO:0000256" key="6">
    <source>
        <dbReference type="SAM" id="Phobius"/>
    </source>
</evidence>
<dbReference type="InterPro" id="IPR013057">
    <property type="entry name" value="AA_transpt_TM"/>
</dbReference>
<comment type="caution">
    <text evidence="8">The sequence shown here is derived from an EMBL/GenBank/DDBJ whole genome shotgun (WGS) entry which is preliminary data.</text>
</comment>
<keyword evidence="3" id="KW-0813">Transport</keyword>
<dbReference type="Proteomes" id="UP000734854">
    <property type="component" value="Unassembled WGS sequence"/>
</dbReference>
<dbReference type="PANTHER" id="PTHR22950:SF701">
    <property type="entry name" value="AMINO ACID TRANSPORTER AVT1A-LIKE"/>
    <property type="match status" value="1"/>
</dbReference>
<dbReference type="AlphaFoldDB" id="A0A8J5EA09"/>
<organism evidence="8 9">
    <name type="scientific">Zingiber officinale</name>
    <name type="common">Ginger</name>
    <name type="synonym">Amomum zingiber</name>
    <dbReference type="NCBI Taxonomy" id="94328"/>
    <lineage>
        <taxon>Eukaryota</taxon>
        <taxon>Viridiplantae</taxon>
        <taxon>Streptophyta</taxon>
        <taxon>Embryophyta</taxon>
        <taxon>Tracheophyta</taxon>
        <taxon>Spermatophyta</taxon>
        <taxon>Magnoliopsida</taxon>
        <taxon>Liliopsida</taxon>
        <taxon>Zingiberales</taxon>
        <taxon>Zingiberaceae</taxon>
        <taxon>Zingiber</taxon>
    </lineage>
</organism>
<dbReference type="PANTHER" id="PTHR22950">
    <property type="entry name" value="AMINO ACID TRANSPORTER"/>
    <property type="match status" value="1"/>
</dbReference>
<gene>
    <name evidence="8" type="ORF">ZIOFF_073135</name>
</gene>
<name>A0A8J5EA09_ZINOF</name>
<evidence type="ECO:0000256" key="3">
    <source>
        <dbReference type="ARBA" id="ARBA00022970"/>
    </source>
</evidence>
<evidence type="ECO:0000256" key="4">
    <source>
        <dbReference type="ARBA" id="ARBA00022989"/>
    </source>
</evidence>
<keyword evidence="2 6" id="KW-0812">Transmembrane</keyword>
<evidence type="ECO:0000313" key="9">
    <source>
        <dbReference type="Proteomes" id="UP000734854"/>
    </source>
</evidence>
<feature type="transmembrane region" description="Helical" evidence="6">
    <location>
        <begin position="290"/>
        <end position="311"/>
    </location>
</feature>
<evidence type="ECO:0000259" key="7">
    <source>
        <dbReference type="Pfam" id="PF01490"/>
    </source>
</evidence>
<feature type="domain" description="Amino acid transporter transmembrane" evidence="7">
    <location>
        <begin position="87"/>
        <end position="326"/>
    </location>
</feature>
<reference evidence="8 9" key="1">
    <citation type="submission" date="2020-08" db="EMBL/GenBank/DDBJ databases">
        <title>Plant Genome Project.</title>
        <authorList>
            <person name="Zhang R.-G."/>
        </authorList>
    </citation>
    <scope>NUCLEOTIDE SEQUENCE [LARGE SCALE GENOMIC DNA]</scope>
    <source>
        <tissue evidence="8">Rhizome</tissue>
    </source>
</reference>
<dbReference type="GO" id="GO:0015179">
    <property type="term" value="F:L-amino acid transmembrane transporter activity"/>
    <property type="evidence" value="ECO:0007669"/>
    <property type="project" value="TreeGrafter"/>
</dbReference>
<comment type="subcellular location">
    <subcellularLocation>
        <location evidence="1">Membrane</location>
        <topology evidence="1">Multi-pass membrane protein</topology>
    </subcellularLocation>
</comment>
<feature type="transmembrane region" description="Helical" evidence="6">
    <location>
        <begin position="370"/>
        <end position="390"/>
    </location>
</feature>
<proteinExistence type="predicted"/>
<dbReference type="EMBL" id="JACMSC010000022">
    <property type="protein sequence ID" value="KAG6468450.1"/>
    <property type="molecule type" value="Genomic_DNA"/>
</dbReference>
<dbReference type="Pfam" id="PF01490">
    <property type="entry name" value="Aa_trans"/>
    <property type="match status" value="1"/>
</dbReference>
<keyword evidence="3" id="KW-0029">Amino-acid transport</keyword>
<sequence>MAMESIDTYTISASPAFGNLGPMPSIKYSSLLSQFGQESDLRSLLLPSSICEKLESNKSVRKSLGLVSNKSASFLVEYSGEVYIHHGCSVTQTVFNGINVLAGVGLLSTPFTVKEGGWASLVMLLCFAVVCYYTGILMKFCFESKEDIFSYPDIGEAAFGKFGRLFVSVSCLVCGTICNCMVFLKIHIFPMIQSYCVEFIILEGDNLTKIFPGASLDWAGLHVDSIHLFGILTALIILPTVWLRDLRIISYLSAGGVISTIVIFLSVVFIGSVDGIGFHHSGKAVKWGGLPFSIGVYGFCYSGHSVFPNIYQSMSDRTKFSRALLICCFMDNVIVVSLTRNRYALLLNPVARSLEELLPQETSDKVWCSMLLRTGLVVSTVLVAFVLPFFGKCFRHPGILL</sequence>
<feature type="transmembrane region" description="Helical" evidence="6">
    <location>
        <begin position="225"/>
        <end position="243"/>
    </location>
</feature>
<dbReference type="GO" id="GO:0005774">
    <property type="term" value="C:vacuolar membrane"/>
    <property type="evidence" value="ECO:0007669"/>
    <property type="project" value="TreeGrafter"/>
</dbReference>
<feature type="transmembrane region" description="Helical" evidence="6">
    <location>
        <begin position="162"/>
        <end position="184"/>
    </location>
</feature>
<evidence type="ECO:0000256" key="5">
    <source>
        <dbReference type="ARBA" id="ARBA00023136"/>
    </source>
</evidence>
<evidence type="ECO:0000256" key="2">
    <source>
        <dbReference type="ARBA" id="ARBA00022692"/>
    </source>
</evidence>
<feature type="transmembrane region" description="Helical" evidence="6">
    <location>
        <begin position="250"/>
        <end position="270"/>
    </location>
</feature>
<keyword evidence="5 6" id="KW-0472">Membrane</keyword>
<evidence type="ECO:0000313" key="8">
    <source>
        <dbReference type="EMBL" id="KAG6468450.1"/>
    </source>
</evidence>
<protein>
    <recommendedName>
        <fullName evidence="7">Amino acid transporter transmembrane domain-containing protein</fullName>
    </recommendedName>
</protein>
<keyword evidence="4 6" id="KW-1133">Transmembrane helix</keyword>
<keyword evidence="9" id="KW-1185">Reference proteome</keyword>
<feature type="transmembrane region" description="Helical" evidence="6">
    <location>
        <begin position="323"/>
        <end position="339"/>
    </location>
</feature>
<feature type="transmembrane region" description="Helical" evidence="6">
    <location>
        <begin position="118"/>
        <end position="142"/>
    </location>
</feature>